<proteinExistence type="predicted"/>
<accession>A0ABN9SIQ4</accession>
<evidence type="ECO:0000256" key="1">
    <source>
        <dbReference type="SAM" id="MobiDB-lite"/>
    </source>
</evidence>
<reference evidence="2" key="1">
    <citation type="submission" date="2023-10" db="EMBL/GenBank/DDBJ databases">
        <authorList>
            <person name="Chen Y."/>
            <person name="Shah S."/>
            <person name="Dougan E. K."/>
            <person name="Thang M."/>
            <person name="Chan C."/>
        </authorList>
    </citation>
    <scope>NUCLEOTIDE SEQUENCE [LARGE SCALE GENOMIC DNA]</scope>
</reference>
<protein>
    <recommendedName>
        <fullName evidence="4">HEAT repeat-containing protein 1</fullName>
    </recommendedName>
</protein>
<keyword evidence="3" id="KW-1185">Reference proteome</keyword>
<organism evidence="2 3">
    <name type="scientific">Prorocentrum cordatum</name>
    <dbReference type="NCBI Taxonomy" id="2364126"/>
    <lineage>
        <taxon>Eukaryota</taxon>
        <taxon>Sar</taxon>
        <taxon>Alveolata</taxon>
        <taxon>Dinophyceae</taxon>
        <taxon>Prorocentrales</taxon>
        <taxon>Prorocentraceae</taxon>
        <taxon>Prorocentrum</taxon>
    </lineage>
</organism>
<evidence type="ECO:0000313" key="3">
    <source>
        <dbReference type="Proteomes" id="UP001189429"/>
    </source>
</evidence>
<dbReference type="EMBL" id="CAUYUJ010011348">
    <property type="protein sequence ID" value="CAK0831616.1"/>
    <property type="molecule type" value="Genomic_DNA"/>
</dbReference>
<evidence type="ECO:0000313" key="2">
    <source>
        <dbReference type="EMBL" id="CAK0831616.1"/>
    </source>
</evidence>
<dbReference type="Proteomes" id="UP001189429">
    <property type="component" value="Unassembled WGS sequence"/>
</dbReference>
<evidence type="ECO:0008006" key="4">
    <source>
        <dbReference type="Google" id="ProtNLM"/>
    </source>
</evidence>
<feature type="region of interest" description="Disordered" evidence="1">
    <location>
        <begin position="1"/>
        <end position="28"/>
    </location>
</feature>
<sequence length="245" mass="26123">MAGGRHGPGRPRSAGSAGRSTGTSATLGLNPFAAGNAEFLQKERLRSTLGGRLPTGRPASASGAVRSRRREHEVLQMLDRLEEKDTMELGVRQLQEVLASLQTPDELTWFLRVAFDERKPLASHKGRREQLLLLPRVVAHFGAAAADSGALEGRVLPCLARALRGPETEEVVTRAAVEILGHCAPLCGEEGAGLGFVGVCSALLRELLDPLVLGSGTDLAMKQRCVQVLGGLTPTIRSRENGRAR</sequence>
<feature type="compositionally biased region" description="Low complexity" evidence="1">
    <location>
        <begin position="10"/>
        <end position="28"/>
    </location>
</feature>
<comment type="caution">
    <text evidence="2">The sequence shown here is derived from an EMBL/GenBank/DDBJ whole genome shotgun (WGS) entry which is preliminary data.</text>
</comment>
<feature type="region of interest" description="Disordered" evidence="1">
    <location>
        <begin position="47"/>
        <end position="69"/>
    </location>
</feature>
<gene>
    <name evidence="2" type="ORF">PCOR1329_LOCUS29901</name>
</gene>
<name>A0ABN9SIQ4_9DINO</name>